<feature type="domain" description="ABC transmembrane type-1" evidence="6">
    <location>
        <begin position="16"/>
        <end position="256"/>
    </location>
</feature>
<comment type="subcellular location">
    <subcellularLocation>
        <location evidence="1">Cell membrane</location>
        <topology evidence="1">Multi-pass membrane protein</topology>
    </subcellularLocation>
</comment>
<comment type="caution">
    <text evidence="7">The sequence shown here is derived from an EMBL/GenBank/DDBJ whole genome shotgun (WGS) entry which is preliminary data.</text>
</comment>
<evidence type="ECO:0000313" key="7">
    <source>
        <dbReference type="EMBL" id="HGE78868.1"/>
    </source>
</evidence>
<feature type="transmembrane region" description="Helical" evidence="5">
    <location>
        <begin position="12"/>
        <end position="36"/>
    </location>
</feature>
<dbReference type="Gene3D" id="1.20.1560.10">
    <property type="entry name" value="ABC transporter type 1, transmembrane domain"/>
    <property type="match status" value="1"/>
</dbReference>
<dbReference type="GO" id="GO:0015421">
    <property type="term" value="F:ABC-type oligopeptide transporter activity"/>
    <property type="evidence" value="ECO:0007669"/>
    <property type="project" value="TreeGrafter"/>
</dbReference>
<evidence type="ECO:0000256" key="5">
    <source>
        <dbReference type="SAM" id="Phobius"/>
    </source>
</evidence>
<keyword evidence="7" id="KW-0547">Nucleotide-binding</keyword>
<dbReference type="SUPFAM" id="SSF90123">
    <property type="entry name" value="ABC transporter transmembrane region"/>
    <property type="match status" value="1"/>
</dbReference>
<dbReference type="PANTHER" id="PTHR43394">
    <property type="entry name" value="ATP-DEPENDENT PERMEASE MDL1, MITOCHONDRIAL"/>
    <property type="match status" value="1"/>
</dbReference>
<feature type="transmembrane region" description="Helical" evidence="5">
    <location>
        <begin position="56"/>
        <end position="75"/>
    </location>
</feature>
<evidence type="ECO:0000256" key="2">
    <source>
        <dbReference type="ARBA" id="ARBA00022692"/>
    </source>
</evidence>
<keyword evidence="4 5" id="KW-0472">Membrane</keyword>
<dbReference type="InterPro" id="IPR011527">
    <property type="entry name" value="ABC1_TM_dom"/>
</dbReference>
<dbReference type="PANTHER" id="PTHR43394:SF1">
    <property type="entry name" value="ATP-BINDING CASSETTE SUB-FAMILY B MEMBER 10, MITOCHONDRIAL"/>
    <property type="match status" value="1"/>
</dbReference>
<name>A0A7V3VUM3_UNCW3</name>
<dbReference type="EMBL" id="DTOZ01000187">
    <property type="protein sequence ID" value="HGE78868.1"/>
    <property type="molecule type" value="Genomic_DNA"/>
</dbReference>
<evidence type="ECO:0000259" key="6">
    <source>
        <dbReference type="PROSITE" id="PS50929"/>
    </source>
</evidence>
<evidence type="ECO:0000256" key="4">
    <source>
        <dbReference type="ARBA" id="ARBA00023136"/>
    </source>
</evidence>
<dbReference type="PROSITE" id="PS50929">
    <property type="entry name" value="ABC_TM1F"/>
    <property type="match status" value="1"/>
</dbReference>
<dbReference type="InterPro" id="IPR039421">
    <property type="entry name" value="Type_1_exporter"/>
</dbReference>
<feature type="transmembrane region" description="Helical" evidence="5">
    <location>
        <begin position="153"/>
        <end position="175"/>
    </location>
</feature>
<keyword evidence="7" id="KW-0067">ATP-binding</keyword>
<dbReference type="CDD" id="cd07346">
    <property type="entry name" value="ABC_6TM_exporters"/>
    <property type="match status" value="1"/>
</dbReference>
<organism evidence="7">
    <name type="scientific">candidate division WOR-3 bacterium</name>
    <dbReference type="NCBI Taxonomy" id="2052148"/>
    <lineage>
        <taxon>Bacteria</taxon>
        <taxon>Bacteria division WOR-3</taxon>
    </lineage>
</organism>
<dbReference type="AlphaFoldDB" id="A0A7V3VUM3"/>
<keyword evidence="2 5" id="KW-0812">Transmembrane</keyword>
<feature type="transmembrane region" description="Helical" evidence="5">
    <location>
        <begin position="123"/>
        <end position="147"/>
    </location>
</feature>
<keyword evidence="3 5" id="KW-1133">Transmembrane helix</keyword>
<protein>
    <submittedName>
        <fullName evidence="7">ABC transporter ATP-binding protein</fullName>
    </submittedName>
</protein>
<evidence type="ECO:0000256" key="3">
    <source>
        <dbReference type="ARBA" id="ARBA00022989"/>
    </source>
</evidence>
<gene>
    <name evidence="7" type="ORF">ENX68_07760</name>
</gene>
<dbReference type="InterPro" id="IPR036640">
    <property type="entry name" value="ABC1_TM_sf"/>
</dbReference>
<evidence type="ECO:0000256" key="1">
    <source>
        <dbReference type="ARBA" id="ARBA00004651"/>
    </source>
</evidence>
<sequence>MRTIISFWKERLGRLIFLVSFTTVQTILVLLFPYLFKDIIDCIKNSFSQRELLNAIFVLGIVGFLRSIGGVFLPYTRGRTNEIFNLMERNNIFKIILKQGYSFFNRFPAGDILERMDLDLSELSWFACSGIFRPLEGILTVCFAVYFLSKLNIRLMFISVLPMTISISAFTFFAPRIYKYFQRWREIISGVHNTLQSNFSGIRIVKAYSLEKQNTWEFRKLLDERIIAAKMVYTNETILQNIFISVEELGIILILL</sequence>
<dbReference type="GO" id="GO:0005524">
    <property type="term" value="F:ATP binding"/>
    <property type="evidence" value="ECO:0007669"/>
    <property type="project" value="UniProtKB-KW"/>
</dbReference>
<accession>A0A7V3VUM3</accession>
<reference evidence="7" key="1">
    <citation type="journal article" date="2020" name="mSystems">
        <title>Genome- and Community-Level Interaction Insights into Carbon Utilization and Element Cycling Functions of Hydrothermarchaeota in Hydrothermal Sediment.</title>
        <authorList>
            <person name="Zhou Z."/>
            <person name="Liu Y."/>
            <person name="Xu W."/>
            <person name="Pan J."/>
            <person name="Luo Z.H."/>
            <person name="Li M."/>
        </authorList>
    </citation>
    <scope>NUCLEOTIDE SEQUENCE [LARGE SCALE GENOMIC DNA]</scope>
    <source>
        <strain evidence="7">SpSt-961</strain>
    </source>
</reference>
<proteinExistence type="predicted"/>
<dbReference type="Pfam" id="PF00664">
    <property type="entry name" value="ABC_membrane"/>
    <property type="match status" value="1"/>
</dbReference>
<dbReference type="GO" id="GO:0005886">
    <property type="term" value="C:plasma membrane"/>
    <property type="evidence" value="ECO:0007669"/>
    <property type="project" value="UniProtKB-SubCell"/>
</dbReference>